<reference evidence="2" key="1">
    <citation type="journal article" date="2019" name="Int. J. Syst. Evol. Microbiol.">
        <title>The Global Catalogue of Microorganisms (GCM) 10K type strain sequencing project: providing services to taxonomists for standard genome sequencing and annotation.</title>
        <authorList>
            <consortium name="The Broad Institute Genomics Platform"/>
            <consortium name="The Broad Institute Genome Sequencing Center for Infectious Disease"/>
            <person name="Wu L."/>
            <person name="Ma J."/>
        </authorList>
    </citation>
    <scope>NUCLEOTIDE SEQUENCE [LARGE SCALE GENOMIC DNA]</scope>
    <source>
        <strain evidence="2">JCM 11496</strain>
    </source>
</reference>
<dbReference type="Proteomes" id="UP001597307">
    <property type="component" value="Unassembled WGS sequence"/>
</dbReference>
<evidence type="ECO:0000313" key="1">
    <source>
        <dbReference type="EMBL" id="MFD1848171.1"/>
    </source>
</evidence>
<dbReference type="Gene3D" id="1.25.10.90">
    <property type="match status" value="1"/>
</dbReference>
<dbReference type="RefSeq" id="WP_343881688.1">
    <property type="nucleotide sequence ID" value="NZ_BAAAIJ010000059.1"/>
</dbReference>
<dbReference type="EMBL" id="JBHUGA010000067">
    <property type="protein sequence ID" value="MFD1848171.1"/>
    <property type="molecule type" value="Genomic_DNA"/>
</dbReference>
<comment type="caution">
    <text evidence="1">The sequence shown here is derived from an EMBL/GenBank/DDBJ whole genome shotgun (WGS) entry which is preliminary data.</text>
</comment>
<evidence type="ECO:0000313" key="2">
    <source>
        <dbReference type="Proteomes" id="UP001597307"/>
    </source>
</evidence>
<protein>
    <submittedName>
        <fullName evidence="1">DNA alkylation repair protein</fullName>
    </submittedName>
</protein>
<sequence length="212" mass="22917">MSEAGQFIDTALQREASWERADDRGGGGLRLYGSSVGAVRGAVRDAFRRYRGLEHDAVLALSSELWAVAVFERRLAAIVVLQSQLALLQVTDLTRLEGFLRQGGRPELVDPLALDVVGPLTDRLSQQDRVRAAAILDRWATDGDPWLGRAAVLSSLRPLRAGGGDWDGLVRRVKAARAAHRGGVGRDVVGQAIDLIARELATARPELTVPLV</sequence>
<gene>
    <name evidence="1" type="ORF">ACFSFX_16425</name>
</gene>
<proteinExistence type="predicted"/>
<accession>A0ABW4QBN8</accession>
<dbReference type="InterPro" id="IPR016024">
    <property type="entry name" value="ARM-type_fold"/>
</dbReference>
<dbReference type="InterPro" id="IPR014825">
    <property type="entry name" value="DNA_alkylation"/>
</dbReference>
<organism evidence="1 2">
    <name type="scientific">Arthrobacter flavus</name>
    <dbReference type="NCBI Taxonomy" id="95172"/>
    <lineage>
        <taxon>Bacteria</taxon>
        <taxon>Bacillati</taxon>
        <taxon>Actinomycetota</taxon>
        <taxon>Actinomycetes</taxon>
        <taxon>Micrococcales</taxon>
        <taxon>Micrococcaceae</taxon>
        <taxon>Arthrobacter</taxon>
    </lineage>
</organism>
<dbReference type="Pfam" id="PF08713">
    <property type="entry name" value="DNA_alkylation"/>
    <property type="match status" value="1"/>
</dbReference>
<dbReference type="SUPFAM" id="SSF48371">
    <property type="entry name" value="ARM repeat"/>
    <property type="match status" value="1"/>
</dbReference>
<name>A0ABW4QBN8_9MICC</name>
<keyword evidence="2" id="KW-1185">Reference proteome</keyword>